<evidence type="ECO:0000256" key="1">
    <source>
        <dbReference type="ARBA" id="ARBA00006484"/>
    </source>
</evidence>
<dbReference type="EMBL" id="BAAAZP010000152">
    <property type="protein sequence ID" value="GAA3698455.1"/>
    <property type="molecule type" value="Genomic_DNA"/>
</dbReference>
<evidence type="ECO:0000313" key="3">
    <source>
        <dbReference type="EMBL" id="GAA3698455.1"/>
    </source>
</evidence>
<dbReference type="RefSeq" id="WP_344889330.1">
    <property type="nucleotide sequence ID" value="NZ_BAAAZP010000152.1"/>
</dbReference>
<comment type="caution">
    <text evidence="3">The sequence shown here is derived from an EMBL/GenBank/DDBJ whole genome shotgun (WGS) entry which is preliminary data.</text>
</comment>
<keyword evidence="2" id="KW-0560">Oxidoreductase</keyword>
<organism evidence="3 4">
    <name type="scientific">Nonomuraea antimicrobica</name>
    <dbReference type="NCBI Taxonomy" id="561173"/>
    <lineage>
        <taxon>Bacteria</taxon>
        <taxon>Bacillati</taxon>
        <taxon>Actinomycetota</taxon>
        <taxon>Actinomycetes</taxon>
        <taxon>Streptosporangiales</taxon>
        <taxon>Streptosporangiaceae</taxon>
        <taxon>Nonomuraea</taxon>
    </lineage>
</organism>
<dbReference type="SUPFAM" id="SSF51735">
    <property type="entry name" value="NAD(P)-binding Rossmann-fold domains"/>
    <property type="match status" value="1"/>
</dbReference>
<evidence type="ECO:0000313" key="4">
    <source>
        <dbReference type="Proteomes" id="UP001500902"/>
    </source>
</evidence>
<protein>
    <submittedName>
        <fullName evidence="3">SDR family oxidoreductase</fullName>
    </submittedName>
</protein>
<dbReference type="PANTHER" id="PTHR24321">
    <property type="entry name" value="DEHYDROGENASES, SHORT CHAIN"/>
    <property type="match status" value="1"/>
</dbReference>
<keyword evidence="4" id="KW-1185">Reference proteome</keyword>
<dbReference type="PANTHER" id="PTHR24321:SF8">
    <property type="entry name" value="ESTRADIOL 17-BETA-DEHYDROGENASE 8-RELATED"/>
    <property type="match status" value="1"/>
</dbReference>
<reference evidence="4" key="1">
    <citation type="journal article" date="2019" name="Int. J. Syst. Evol. Microbiol.">
        <title>The Global Catalogue of Microorganisms (GCM) 10K type strain sequencing project: providing services to taxonomists for standard genome sequencing and annotation.</title>
        <authorList>
            <consortium name="The Broad Institute Genomics Platform"/>
            <consortium name="The Broad Institute Genome Sequencing Center for Infectious Disease"/>
            <person name="Wu L."/>
            <person name="Ma J."/>
        </authorList>
    </citation>
    <scope>NUCLEOTIDE SEQUENCE [LARGE SCALE GENOMIC DNA]</scope>
    <source>
        <strain evidence="4">JCM 16904</strain>
    </source>
</reference>
<name>A0ABP7CYS2_9ACTN</name>
<sequence>MPSRSLAGRVAVVTGAASGIGAASARRLAAEGASVVVVDVDRAGAKRVAAELPGPALAVAADVSREDEVEGYVAAAVEAFGGLHLHHLNAGIAGSLAPLTEVSSEEFDRVIAINLRGPFLGMRAAFRQYERQGGGGAVVVTGSIAGLRGSHDLLPYQASKHGVLGLVRGAAMYGGPKGVRVNAVAPGLVPTGPAAASPAAAADMIQRGRTVPQRRTGTPDEVAAAVAFLLSDDAGYVNGEVLSVDGGAAWVSIVRASGGAGAWDPQAIDGHQGGANDERR</sequence>
<dbReference type="CDD" id="cd05233">
    <property type="entry name" value="SDR_c"/>
    <property type="match status" value="1"/>
</dbReference>
<gene>
    <name evidence="3" type="ORF">GCM10022224_075550</name>
</gene>
<dbReference type="InterPro" id="IPR002347">
    <property type="entry name" value="SDR_fam"/>
</dbReference>
<comment type="similarity">
    <text evidence="1">Belongs to the short-chain dehydrogenases/reductases (SDR) family.</text>
</comment>
<dbReference type="Gene3D" id="3.40.50.720">
    <property type="entry name" value="NAD(P)-binding Rossmann-like Domain"/>
    <property type="match status" value="1"/>
</dbReference>
<dbReference type="Proteomes" id="UP001500902">
    <property type="component" value="Unassembled WGS sequence"/>
</dbReference>
<proteinExistence type="inferred from homology"/>
<accession>A0ABP7CYS2</accession>
<evidence type="ECO:0000256" key="2">
    <source>
        <dbReference type="ARBA" id="ARBA00023002"/>
    </source>
</evidence>
<dbReference type="NCBIfam" id="NF005559">
    <property type="entry name" value="PRK07231.1"/>
    <property type="match status" value="1"/>
</dbReference>
<dbReference type="PRINTS" id="PR00081">
    <property type="entry name" value="GDHRDH"/>
</dbReference>
<dbReference type="Pfam" id="PF13561">
    <property type="entry name" value="adh_short_C2"/>
    <property type="match status" value="1"/>
</dbReference>
<dbReference type="InterPro" id="IPR036291">
    <property type="entry name" value="NAD(P)-bd_dom_sf"/>
</dbReference>